<dbReference type="EMBL" id="AP013063">
    <property type="protein sequence ID" value="BAO34427.1"/>
    <property type="molecule type" value="Genomic_DNA"/>
</dbReference>
<gene>
    <name evidence="1" type="ORF">SM39_2421</name>
</gene>
<protein>
    <submittedName>
        <fullName evidence="1">Uncharacterized protein</fullName>
    </submittedName>
</protein>
<sequence length="43" mass="4374">MLRELTSRNGRAIGTAAASAFVNIGSHALKDPATIAAYLSADA</sequence>
<dbReference type="AlphaFoldDB" id="A0AAT9F151"/>
<organism evidence="1">
    <name type="scientific">Serratia marcescens SM39</name>
    <dbReference type="NCBI Taxonomy" id="1334564"/>
    <lineage>
        <taxon>Bacteria</taxon>
        <taxon>Pseudomonadati</taxon>
        <taxon>Pseudomonadota</taxon>
        <taxon>Gammaproteobacteria</taxon>
        <taxon>Enterobacterales</taxon>
        <taxon>Yersiniaceae</taxon>
        <taxon>Serratia</taxon>
    </lineage>
</organism>
<name>A0AAT9F151_SERMA</name>
<proteinExistence type="predicted"/>
<accession>A0AAT9F151</accession>
<dbReference type="KEGG" id="smar:SM39_2421"/>
<evidence type="ECO:0000313" key="1">
    <source>
        <dbReference type="EMBL" id="BAO34427.1"/>
    </source>
</evidence>
<reference evidence="1" key="1">
    <citation type="journal article" date="2014" name="Genome Biol. Evol.">
        <title>Genome evolution and plasticity of Serratia marcescens, an important multidrug-resistant nosocomial pathogen.</title>
        <authorList>
            <person name="Iguchi A."/>
            <person name="Nagaya Y."/>
            <person name="Pradel E."/>
            <person name="Ooka T."/>
            <person name="Ogura Y."/>
            <person name="Katsura K."/>
            <person name="Kurokawa K."/>
            <person name="Oshima K."/>
            <person name="Hattori M."/>
            <person name="Parkhill J."/>
            <person name="Sebaihia M."/>
            <person name="Coulthurst S.J."/>
            <person name="Gotoh N."/>
            <person name="Thomson N.R."/>
            <person name="Ewbank J.J."/>
            <person name="Hayashi T."/>
        </authorList>
    </citation>
    <scope>NUCLEOTIDE SEQUENCE</scope>
    <source>
        <strain evidence="1">SM39</strain>
    </source>
</reference>